<evidence type="ECO:0000313" key="7">
    <source>
        <dbReference type="RefSeq" id="XP_010435219.1"/>
    </source>
</evidence>
<evidence type="ECO:0000256" key="4">
    <source>
        <dbReference type="SAM" id="MobiDB-lite"/>
    </source>
</evidence>
<dbReference type="SUPFAM" id="SSF54928">
    <property type="entry name" value="RNA-binding domain, RBD"/>
    <property type="match status" value="1"/>
</dbReference>
<reference evidence="7" key="2">
    <citation type="submission" date="2025-08" db="UniProtKB">
        <authorList>
            <consortium name="RefSeq"/>
        </authorList>
    </citation>
    <scope>IDENTIFICATION</scope>
    <source>
        <tissue evidence="7">Leaf</tissue>
    </source>
</reference>
<dbReference type="RefSeq" id="XP_010435219.1">
    <property type="nucleotide sequence ID" value="XM_010436917.2"/>
</dbReference>
<proteinExistence type="inferred from homology"/>
<dbReference type="InterPro" id="IPR048289">
    <property type="entry name" value="RRM2_NsCP33-like"/>
</dbReference>
<dbReference type="PROSITE" id="PS50102">
    <property type="entry name" value="RRM"/>
    <property type="match status" value="1"/>
</dbReference>
<dbReference type="InterPro" id="IPR012677">
    <property type="entry name" value="Nucleotide-bd_a/b_plait_sf"/>
</dbReference>
<evidence type="ECO:0000256" key="3">
    <source>
        <dbReference type="PROSITE-ProRule" id="PRU00176"/>
    </source>
</evidence>
<dbReference type="PANTHER" id="PTHR48027">
    <property type="entry name" value="HETEROGENEOUS NUCLEAR RIBONUCLEOPROTEIN 87F-RELATED"/>
    <property type="match status" value="1"/>
</dbReference>
<accession>A0ABM0U3E0</accession>
<organism evidence="6 7">
    <name type="scientific">Camelina sativa</name>
    <name type="common">False flax</name>
    <name type="synonym">Myagrum sativum</name>
    <dbReference type="NCBI Taxonomy" id="90675"/>
    <lineage>
        <taxon>Eukaryota</taxon>
        <taxon>Viridiplantae</taxon>
        <taxon>Streptophyta</taxon>
        <taxon>Embryophyta</taxon>
        <taxon>Tracheophyta</taxon>
        <taxon>Spermatophyta</taxon>
        <taxon>Magnoliopsida</taxon>
        <taxon>eudicotyledons</taxon>
        <taxon>Gunneridae</taxon>
        <taxon>Pentapetalae</taxon>
        <taxon>rosids</taxon>
        <taxon>malvids</taxon>
        <taxon>Brassicales</taxon>
        <taxon>Brassicaceae</taxon>
        <taxon>Camelineae</taxon>
        <taxon>Camelina</taxon>
    </lineage>
</organism>
<evidence type="ECO:0000259" key="5">
    <source>
        <dbReference type="PROSITE" id="PS50102"/>
    </source>
</evidence>
<dbReference type="InterPro" id="IPR000504">
    <property type="entry name" value="RRM_dom"/>
</dbReference>
<dbReference type="CDD" id="cd21608">
    <property type="entry name" value="RRM2_NsCP33_like"/>
    <property type="match status" value="1"/>
</dbReference>
<evidence type="ECO:0000256" key="1">
    <source>
        <dbReference type="ARBA" id="ARBA00022884"/>
    </source>
</evidence>
<feature type="domain" description="RRM" evidence="5">
    <location>
        <begin position="36"/>
        <end position="114"/>
    </location>
</feature>
<protein>
    <submittedName>
        <fullName evidence="7">Glycine-rich RNA-binding protein 2, mitochondrial</fullName>
    </submittedName>
</protein>
<evidence type="ECO:0000256" key="2">
    <source>
        <dbReference type="ARBA" id="ARBA00049664"/>
    </source>
</evidence>
<feature type="region of interest" description="Disordered" evidence="4">
    <location>
        <begin position="133"/>
        <end position="160"/>
    </location>
</feature>
<keyword evidence="6" id="KW-1185">Reference proteome</keyword>
<sequence>MSFCNKLGGLLRQNITPSGGNVPVTSMLGSLRLMSTKLFVGGLSWGTDDQSLRDAFAHFGEVVDAKVIVDRETGRSRGFGFVNFSDETAASAAISEMDGKDLNGRNIRVNQANDRPSAPRAYGGGGGFGGGGGSYGGGGGSYGGGGGSSFGGGGGDGGVY</sequence>
<gene>
    <name evidence="7" type="primary">LOC104719074</name>
</gene>
<evidence type="ECO:0000313" key="6">
    <source>
        <dbReference type="Proteomes" id="UP000694864"/>
    </source>
</evidence>
<keyword evidence="1 3" id="KW-0694">RNA-binding</keyword>
<comment type="similarity">
    <text evidence="2">Belongs to the GR-RBP family.</text>
</comment>
<dbReference type="InterPro" id="IPR035979">
    <property type="entry name" value="RBD_domain_sf"/>
</dbReference>
<dbReference type="Pfam" id="PF00076">
    <property type="entry name" value="RRM_1"/>
    <property type="match status" value="1"/>
</dbReference>
<dbReference type="Proteomes" id="UP000694864">
    <property type="component" value="Chromosome 10"/>
</dbReference>
<dbReference type="GeneID" id="104719074"/>
<name>A0ABM0U3E0_CAMSA</name>
<dbReference type="Gene3D" id="3.30.70.330">
    <property type="match status" value="1"/>
</dbReference>
<reference evidence="6" key="1">
    <citation type="journal article" date="2014" name="Nat. Commun.">
        <title>The emerging biofuel crop Camelina sativa retains a highly undifferentiated hexaploid genome structure.</title>
        <authorList>
            <person name="Kagale S."/>
            <person name="Koh C."/>
            <person name="Nixon J."/>
            <person name="Bollina V."/>
            <person name="Clarke W.E."/>
            <person name="Tuteja R."/>
            <person name="Spillane C."/>
            <person name="Robinson S.J."/>
            <person name="Links M.G."/>
            <person name="Clarke C."/>
            <person name="Higgins E.E."/>
            <person name="Huebert T."/>
            <person name="Sharpe A.G."/>
            <person name="Parkin I.A."/>
        </authorList>
    </citation>
    <scope>NUCLEOTIDE SEQUENCE [LARGE SCALE GENOMIC DNA]</scope>
    <source>
        <strain evidence="6">cv. DH55</strain>
    </source>
</reference>
<dbReference type="InterPro" id="IPR052462">
    <property type="entry name" value="SLIRP/GR-RBP-like"/>
</dbReference>
<dbReference type="SMART" id="SM00360">
    <property type="entry name" value="RRM"/>
    <property type="match status" value="1"/>
</dbReference>